<dbReference type="EMBL" id="JASZ02000005">
    <property type="protein sequence ID" value="OWK98864.1"/>
    <property type="molecule type" value="Genomic_DNA"/>
</dbReference>
<evidence type="ECO:0000313" key="1">
    <source>
        <dbReference type="EMBL" id="OWK98864.1"/>
    </source>
</evidence>
<dbReference type="Pfam" id="PF07606">
    <property type="entry name" value="DUF1569"/>
    <property type="match status" value="1"/>
</dbReference>
<reference evidence="1 2" key="1">
    <citation type="submission" date="2017-05" db="EMBL/GenBank/DDBJ databases">
        <title>Genome of Chryseobacterium haifense.</title>
        <authorList>
            <person name="Newman J.D."/>
        </authorList>
    </citation>
    <scope>NUCLEOTIDE SEQUENCE [LARGE SCALE GENOMIC DNA]</scope>
    <source>
        <strain evidence="1 2">DSM 19056</strain>
    </source>
</reference>
<organism evidence="1 2">
    <name type="scientific">Kaistella haifensis DSM 19056</name>
    <dbReference type="NCBI Taxonomy" id="1450526"/>
    <lineage>
        <taxon>Bacteria</taxon>
        <taxon>Pseudomonadati</taxon>
        <taxon>Bacteroidota</taxon>
        <taxon>Flavobacteriia</taxon>
        <taxon>Flavobacteriales</taxon>
        <taxon>Weeksellaceae</taxon>
        <taxon>Chryseobacterium group</taxon>
        <taxon>Kaistella</taxon>
    </lineage>
</organism>
<gene>
    <name evidence="1" type="ORF">AP75_04210</name>
</gene>
<dbReference type="Gene3D" id="1.20.120.450">
    <property type="entry name" value="dinb family like domain"/>
    <property type="match status" value="1"/>
</dbReference>
<name>A0A246BB12_9FLAO</name>
<accession>A0A246BB12</accession>
<sequence length="151" mass="17271">MQNIFDAKVAQEYINRINNLTPETQGKWGKMSVDQVLAHLNVAYETIYEPEKHPKPGFIAGLLLKNFVKSKTVNELPYKQNLPTGPMFIIKGNKNFDEEKKRLIGFIQKTQQLGSTAFDGKMSHSFGKLTAQEWNNMLAKHLNHHLEQFGV</sequence>
<evidence type="ECO:0000313" key="2">
    <source>
        <dbReference type="Proteomes" id="UP000197587"/>
    </source>
</evidence>
<dbReference type="RefSeq" id="WP_088263675.1">
    <property type="nucleotide sequence ID" value="NZ_JASZ02000005.1"/>
</dbReference>
<evidence type="ECO:0008006" key="3">
    <source>
        <dbReference type="Google" id="ProtNLM"/>
    </source>
</evidence>
<keyword evidence="2" id="KW-1185">Reference proteome</keyword>
<dbReference type="AlphaFoldDB" id="A0A246BB12"/>
<comment type="caution">
    <text evidence="1">The sequence shown here is derived from an EMBL/GenBank/DDBJ whole genome shotgun (WGS) entry which is preliminary data.</text>
</comment>
<dbReference type="InterPro" id="IPR011463">
    <property type="entry name" value="DUF1569"/>
</dbReference>
<protein>
    <recommendedName>
        <fullName evidence="3">DUF1569 domain-containing protein</fullName>
    </recommendedName>
</protein>
<dbReference type="Proteomes" id="UP000197587">
    <property type="component" value="Unassembled WGS sequence"/>
</dbReference>
<proteinExistence type="predicted"/>
<dbReference type="InterPro" id="IPR034660">
    <property type="entry name" value="DinB/YfiT-like"/>
</dbReference>